<dbReference type="EMBL" id="HG992978">
    <property type="protein sequence ID" value="CAE7015278.1"/>
    <property type="molecule type" value="Genomic_DNA"/>
</dbReference>
<feature type="region of interest" description="Disordered" evidence="1">
    <location>
        <begin position="116"/>
        <end position="143"/>
    </location>
</feature>
<dbReference type="AlphaFoldDB" id="A0A6S6VW27"/>
<evidence type="ECO:0000313" key="2">
    <source>
        <dbReference type="EMBL" id="CAE7015278.1"/>
    </source>
</evidence>
<evidence type="ECO:0000256" key="1">
    <source>
        <dbReference type="SAM" id="MobiDB-lite"/>
    </source>
</evidence>
<feature type="compositionally biased region" description="Low complexity" evidence="1">
    <location>
        <begin position="121"/>
        <end position="143"/>
    </location>
</feature>
<sequence>MAPGILWVSSRIVNKDKLDVDKFCDWYENTHIQEVLILPGFPSALRYEAVTPAPKGMQYGNEAPWLTTYAMPDVDYRLSQAFKDLSGGKPPSAELIEAIYKHTRFDTRFYEERGFYPPTSPAATPSPTSGSSPTPSSSSSSSSPPKFLIAATFHAPKDGTTDFSRHFSTTLLPQLEKTKGFVRAKTYEVATALVLDCWNWAAAEGVPGWLVMAEFEGGEAPVLEGLEGAEVGVYRVGRIYSEEEWGGVGK</sequence>
<protein>
    <submittedName>
        <fullName evidence="2">Uncharacterized protein</fullName>
    </submittedName>
</protein>
<organism evidence="2 3">
    <name type="scientific">Pyrenophora teres f. teres</name>
    <dbReference type="NCBI Taxonomy" id="97479"/>
    <lineage>
        <taxon>Eukaryota</taxon>
        <taxon>Fungi</taxon>
        <taxon>Dikarya</taxon>
        <taxon>Ascomycota</taxon>
        <taxon>Pezizomycotina</taxon>
        <taxon>Dothideomycetes</taxon>
        <taxon>Pleosporomycetidae</taxon>
        <taxon>Pleosporales</taxon>
        <taxon>Pleosporineae</taxon>
        <taxon>Pleosporaceae</taxon>
        <taxon>Pyrenophora</taxon>
    </lineage>
</organism>
<accession>A0A6S6VW27</accession>
<dbReference type="Proteomes" id="UP000472372">
    <property type="component" value="Chromosome 2"/>
</dbReference>
<proteinExistence type="predicted"/>
<name>A0A6S6VW27_9PLEO</name>
<gene>
    <name evidence="2" type="ORF">PTTW11_02775</name>
</gene>
<evidence type="ECO:0000313" key="3">
    <source>
        <dbReference type="Proteomes" id="UP000472372"/>
    </source>
</evidence>
<reference evidence="2" key="1">
    <citation type="submission" date="2021-02" db="EMBL/GenBank/DDBJ databases">
        <authorList>
            <person name="Syme A R."/>
            <person name="Syme A R."/>
            <person name="Moolhuijzen P."/>
        </authorList>
    </citation>
    <scope>NUCLEOTIDE SEQUENCE</scope>
    <source>
        <strain evidence="2">W1-1</strain>
    </source>
</reference>